<keyword evidence="7" id="KW-1133">Transmembrane helix</keyword>
<dbReference type="InterPro" id="IPR005467">
    <property type="entry name" value="His_kinase_dom"/>
</dbReference>
<dbReference type="Proteomes" id="UP000613030">
    <property type="component" value="Unassembled WGS sequence"/>
</dbReference>
<name>A0ABS1KKF0_9BACT</name>
<dbReference type="InterPro" id="IPR036097">
    <property type="entry name" value="HisK_dim/P_sf"/>
</dbReference>
<feature type="transmembrane region" description="Helical" evidence="7">
    <location>
        <begin position="417"/>
        <end position="434"/>
    </location>
</feature>
<sequence length="683" mass="76882">MRGVVLVAFALFLFAPAKSQHGQRLVDSLETKLKATHNDTLKAKLYSRLSDLYIDIDQDQALHYADSVMQLSTKMKWQRGIADAKLAFGNVYNFNGSPEKAVGYLKDAIATYQSIAYKRGEGMSLYALGQSYERTSDFPQAIQYYFQALQIQETLPDNHWEVAICLSAISVIYYLQRDYEKSLDYSFKALAKKELAKNKTSIANELYNIGDTYSHMGDSANAATYNLKALALFDQLGNKMGQANVCSSLGKLFRKNYRLSLEYLDRARKIYLTVSSHSPYVAITEGQLGQVFVDMVKSGDTLSLAFRNKHQIPTSNQALLNVGETYIQHALEACREIGDKDTEYIFYGDLAELQALKGDHKNAFLNFKLYHHLRDSLYSQENKNKIAAVEGQREVALRDKEIELNKQTLATQRQQQITLLAGLAFLAVTGLLLYRQNRMRKVANEKLQTTNHALDEANKTKAKFFAILSHDLRGPIARLISFLHLQKEAPDMLTPQQVQLHRQKIVDAAETLLDNMEDMLLWSKSQMDQFHPAPKHIAIDQLFQQTKEAVGAPDHIALLLTNPENLEVYADENFVRAILYNITNNAVTALHATTHAKVEWKAWQTENNLVLSIADNGPGMSAEALANMFKNETVTSTKHGFGSHIVKDLAHAIQCDIETESETGKGTTVYLKFAQSEGSDHSR</sequence>
<dbReference type="RefSeq" id="WP_202006896.1">
    <property type="nucleotide sequence ID" value="NZ_JAERRB010000001.1"/>
</dbReference>
<dbReference type="SMART" id="SM00028">
    <property type="entry name" value="TPR"/>
    <property type="match status" value="4"/>
</dbReference>
<dbReference type="InterPro" id="IPR019734">
    <property type="entry name" value="TPR_rpt"/>
</dbReference>
<comment type="caution">
    <text evidence="9">The sequence shown here is derived from an EMBL/GenBank/DDBJ whole genome shotgun (WGS) entry which is preliminary data.</text>
</comment>
<dbReference type="SUPFAM" id="SSF48452">
    <property type="entry name" value="TPR-like"/>
    <property type="match status" value="2"/>
</dbReference>
<dbReference type="InterPro" id="IPR003661">
    <property type="entry name" value="HisK_dim/P_dom"/>
</dbReference>
<dbReference type="PROSITE" id="PS50109">
    <property type="entry name" value="HIS_KIN"/>
    <property type="match status" value="1"/>
</dbReference>
<gene>
    <name evidence="9" type="ORF">JI741_01835</name>
</gene>
<evidence type="ECO:0000256" key="2">
    <source>
        <dbReference type="ARBA" id="ARBA00012438"/>
    </source>
</evidence>
<dbReference type="EMBL" id="JAERRB010000001">
    <property type="protein sequence ID" value="MBL0739935.1"/>
    <property type="molecule type" value="Genomic_DNA"/>
</dbReference>
<evidence type="ECO:0000313" key="10">
    <source>
        <dbReference type="Proteomes" id="UP000613030"/>
    </source>
</evidence>
<evidence type="ECO:0000259" key="8">
    <source>
        <dbReference type="PROSITE" id="PS50109"/>
    </source>
</evidence>
<protein>
    <recommendedName>
        <fullName evidence="2">histidine kinase</fullName>
        <ecNumber evidence="2">2.7.13.3</ecNumber>
    </recommendedName>
</protein>
<keyword evidence="3" id="KW-0808">Transferase</keyword>
<keyword evidence="5" id="KW-0902">Two-component regulatory system</keyword>
<dbReference type="Pfam" id="PF13424">
    <property type="entry name" value="TPR_12"/>
    <property type="match status" value="1"/>
</dbReference>
<evidence type="ECO:0000256" key="4">
    <source>
        <dbReference type="ARBA" id="ARBA00022777"/>
    </source>
</evidence>
<dbReference type="Pfam" id="PF00512">
    <property type="entry name" value="HisKA"/>
    <property type="match status" value="1"/>
</dbReference>
<dbReference type="InterPro" id="IPR003594">
    <property type="entry name" value="HATPase_dom"/>
</dbReference>
<evidence type="ECO:0000256" key="6">
    <source>
        <dbReference type="PROSITE-ProRule" id="PRU00339"/>
    </source>
</evidence>
<dbReference type="InterPro" id="IPR050736">
    <property type="entry name" value="Sensor_HK_Regulatory"/>
</dbReference>
<evidence type="ECO:0000256" key="7">
    <source>
        <dbReference type="SAM" id="Phobius"/>
    </source>
</evidence>
<keyword evidence="7" id="KW-0812">Transmembrane</keyword>
<dbReference type="SMART" id="SM00387">
    <property type="entry name" value="HATPase_c"/>
    <property type="match status" value="1"/>
</dbReference>
<feature type="domain" description="Histidine kinase" evidence="8">
    <location>
        <begin position="467"/>
        <end position="677"/>
    </location>
</feature>
<dbReference type="Gene3D" id="3.30.565.10">
    <property type="entry name" value="Histidine kinase-like ATPase, C-terminal domain"/>
    <property type="match status" value="1"/>
</dbReference>
<dbReference type="InterPro" id="IPR011990">
    <property type="entry name" value="TPR-like_helical_dom_sf"/>
</dbReference>
<proteinExistence type="predicted"/>
<dbReference type="InterPro" id="IPR036890">
    <property type="entry name" value="HATPase_C_sf"/>
</dbReference>
<organism evidence="9 10">
    <name type="scientific">Chryseolinea lacunae</name>
    <dbReference type="NCBI Taxonomy" id="2801331"/>
    <lineage>
        <taxon>Bacteria</taxon>
        <taxon>Pseudomonadati</taxon>
        <taxon>Bacteroidota</taxon>
        <taxon>Cytophagia</taxon>
        <taxon>Cytophagales</taxon>
        <taxon>Fulvivirgaceae</taxon>
        <taxon>Chryseolinea</taxon>
    </lineage>
</organism>
<comment type="catalytic activity">
    <reaction evidence="1">
        <text>ATP + protein L-histidine = ADP + protein N-phospho-L-histidine.</text>
        <dbReference type="EC" id="2.7.13.3"/>
    </reaction>
</comment>
<dbReference type="PANTHER" id="PTHR43711:SF26">
    <property type="entry name" value="SENSOR HISTIDINE KINASE RCSC"/>
    <property type="match status" value="1"/>
</dbReference>
<keyword evidence="10" id="KW-1185">Reference proteome</keyword>
<dbReference type="Gene3D" id="1.25.40.10">
    <property type="entry name" value="Tetratricopeptide repeat domain"/>
    <property type="match status" value="2"/>
</dbReference>
<reference evidence="9 10" key="1">
    <citation type="submission" date="2021-01" db="EMBL/GenBank/DDBJ databases">
        <title>Chryseolinea sp. Jin1 Genome sequencing and assembly.</title>
        <authorList>
            <person name="Kim I."/>
        </authorList>
    </citation>
    <scope>NUCLEOTIDE SEQUENCE [LARGE SCALE GENOMIC DNA]</scope>
    <source>
        <strain evidence="9 10">Jin1</strain>
    </source>
</reference>
<accession>A0ABS1KKF0</accession>
<feature type="repeat" description="TPR" evidence="6">
    <location>
        <begin position="122"/>
        <end position="155"/>
    </location>
</feature>
<dbReference type="Gene3D" id="1.10.287.130">
    <property type="match status" value="1"/>
</dbReference>
<keyword evidence="4" id="KW-0418">Kinase</keyword>
<keyword evidence="7" id="KW-0472">Membrane</keyword>
<evidence type="ECO:0000256" key="3">
    <source>
        <dbReference type="ARBA" id="ARBA00022679"/>
    </source>
</evidence>
<evidence type="ECO:0000256" key="1">
    <source>
        <dbReference type="ARBA" id="ARBA00000085"/>
    </source>
</evidence>
<keyword evidence="6" id="KW-0802">TPR repeat</keyword>
<dbReference type="CDD" id="cd00082">
    <property type="entry name" value="HisKA"/>
    <property type="match status" value="1"/>
</dbReference>
<dbReference type="SMART" id="SM00388">
    <property type="entry name" value="HisKA"/>
    <property type="match status" value="1"/>
</dbReference>
<evidence type="ECO:0000313" key="9">
    <source>
        <dbReference type="EMBL" id="MBL0739935.1"/>
    </source>
</evidence>
<dbReference type="Pfam" id="PF02518">
    <property type="entry name" value="HATPase_c"/>
    <property type="match status" value="1"/>
</dbReference>
<dbReference type="SUPFAM" id="SSF47384">
    <property type="entry name" value="Homodimeric domain of signal transducing histidine kinase"/>
    <property type="match status" value="1"/>
</dbReference>
<dbReference type="PANTHER" id="PTHR43711">
    <property type="entry name" value="TWO-COMPONENT HISTIDINE KINASE"/>
    <property type="match status" value="1"/>
</dbReference>
<evidence type="ECO:0000256" key="5">
    <source>
        <dbReference type="ARBA" id="ARBA00023012"/>
    </source>
</evidence>
<dbReference type="SUPFAM" id="SSF55874">
    <property type="entry name" value="ATPase domain of HSP90 chaperone/DNA topoisomerase II/histidine kinase"/>
    <property type="match status" value="1"/>
</dbReference>
<dbReference type="EC" id="2.7.13.3" evidence="2"/>
<dbReference type="PROSITE" id="PS50005">
    <property type="entry name" value="TPR"/>
    <property type="match status" value="1"/>
</dbReference>